<feature type="chain" id="PRO_5004577442" evidence="1">
    <location>
        <begin position="27"/>
        <end position="70"/>
    </location>
</feature>
<keyword evidence="1" id="KW-0732">Signal</keyword>
<dbReference type="AlphaFoldDB" id="T1GKA6"/>
<keyword evidence="3" id="KW-1185">Reference proteome</keyword>
<dbReference type="Proteomes" id="UP000015102">
    <property type="component" value="Unassembled WGS sequence"/>
</dbReference>
<dbReference type="EMBL" id="CAQQ02104905">
    <property type="status" value="NOT_ANNOTATED_CDS"/>
    <property type="molecule type" value="Genomic_DNA"/>
</dbReference>
<organism evidence="2 3">
    <name type="scientific">Megaselia scalaris</name>
    <name type="common">Humpbacked fly</name>
    <name type="synonym">Phora scalaris</name>
    <dbReference type="NCBI Taxonomy" id="36166"/>
    <lineage>
        <taxon>Eukaryota</taxon>
        <taxon>Metazoa</taxon>
        <taxon>Ecdysozoa</taxon>
        <taxon>Arthropoda</taxon>
        <taxon>Hexapoda</taxon>
        <taxon>Insecta</taxon>
        <taxon>Pterygota</taxon>
        <taxon>Neoptera</taxon>
        <taxon>Endopterygota</taxon>
        <taxon>Diptera</taxon>
        <taxon>Brachycera</taxon>
        <taxon>Muscomorpha</taxon>
        <taxon>Platypezoidea</taxon>
        <taxon>Phoridae</taxon>
        <taxon>Megaseliini</taxon>
        <taxon>Megaselia</taxon>
    </lineage>
</organism>
<dbReference type="EnsemblMetazoa" id="MESCA003925-RA">
    <property type="protein sequence ID" value="MESCA003925-PA"/>
    <property type="gene ID" value="MESCA003925"/>
</dbReference>
<feature type="signal peptide" evidence="1">
    <location>
        <begin position="1"/>
        <end position="26"/>
    </location>
</feature>
<dbReference type="EMBL" id="CAQQ02104906">
    <property type="status" value="NOT_ANNOTATED_CDS"/>
    <property type="molecule type" value="Genomic_DNA"/>
</dbReference>
<protein>
    <submittedName>
        <fullName evidence="2">Uncharacterized protein</fullName>
    </submittedName>
</protein>
<reference evidence="2" key="2">
    <citation type="submission" date="2015-06" db="UniProtKB">
        <authorList>
            <consortium name="EnsemblMetazoa"/>
        </authorList>
    </citation>
    <scope>IDENTIFICATION</scope>
</reference>
<evidence type="ECO:0000256" key="1">
    <source>
        <dbReference type="SAM" id="SignalP"/>
    </source>
</evidence>
<dbReference type="HOGENOM" id="CLU_2760710_0_0_1"/>
<reference evidence="3" key="1">
    <citation type="submission" date="2013-02" db="EMBL/GenBank/DDBJ databases">
        <authorList>
            <person name="Hughes D."/>
        </authorList>
    </citation>
    <scope>NUCLEOTIDE SEQUENCE</scope>
    <source>
        <strain>Durham</strain>
        <strain evidence="3">NC isolate 2 -- Noor lab</strain>
    </source>
</reference>
<accession>T1GKA6</accession>
<name>T1GKA6_MEGSC</name>
<proteinExistence type="predicted"/>
<evidence type="ECO:0000313" key="2">
    <source>
        <dbReference type="EnsemblMetazoa" id="MESCA003925-PA"/>
    </source>
</evidence>
<sequence length="70" mass="7671">MKQINLKIIIVAVCLVLAKGFGYASAAIPPSKGFTNNGKKGTHQRRLGNLIWNTLYNKVKKGLLETTVTE</sequence>
<dbReference type="EMBL" id="CAQQ02104904">
    <property type="status" value="NOT_ANNOTATED_CDS"/>
    <property type="molecule type" value="Genomic_DNA"/>
</dbReference>
<evidence type="ECO:0000313" key="3">
    <source>
        <dbReference type="Proteomes" id="UP000015102"/>
    </source>
</evidence>